<comment type="function">
    <text evidence="9">The C-terminal chaperone protein mediates homotrimerization and proper folding of the catalytic trimer.</text>
</comment>
<keyword evidence="4" id="KW-1227">Viral tail protein</keyword>
<dbReference type="EMBL" id="KY593455">
    <property type="protein sequence ID" value="ARB06042.1"/>
    <property type="molecule type" value="Genomic_DNA"/>
</dbReference>
<comment type="subunit">
    <text evidence="11">Homotrimer. Interacts with the receptor-recognizing protein Gp38.</text>
</comment>
<evidence type="ECO:0000313" key="15">
    <source>
        <dbReference type="Proteomes" id="UP000222840"/>
    </source>
</evidence>
<keyword evidence="6" id="KW-0946">Virion</keyword>
<evidence type="ECO:0000256" key="7">
    <source>
        <dbReference type="ARBA" id="ARBA00023296"/>
    </source>
</evidence>
<evidence type="ECO:0000256" key="5">
    <source>
        <dbReference type="ARBA" id="ARBA00022804"/>
    </source>
</evidence>
<evidence type="ECO:0000313" key="14">
    <source>
        <dbReference type="EMBL" id="ARB06042.1"/>
    </source>
</evidence>
<feature type="domain" description="Peptidase S74" evidence="13">
    <location>
        <begin position="541"/>
        <end position="631"/>
    </location>
</feature>
<proteinExistence type="inferred from homology"/>
<dbReference type="GO" id="GO:0098024">
    <property type="term" value="C:virus tail, fiber"/>
    <property type="evidence" value="ECO:0007669"/>
    <property type="project" value="UniProtKB-KW"/>
</dbReference>
<evidence type="ECO:0000256" key="9">
    <source>
        <dbReference type="ARBA" id="ARBA00035610"/>
    </source>
</evidence>
<evidence type="ECO:0000256" key="11">
    <source>
        <dbReference type="ARBA" id="ARBA00035669"/>
    </source>
</evidence>
<dbReference type="GO" id="GO:0019062">
    <property type="term" value="P:virion attachment to host cell"/>
    <property type="evidence" value="ECO:0007669"/>
    <property type="project" value="UniProtKB-KW"/>
</dbReference>
<evidence type="ECO:0000256" key="8">
    <source>
        <dbReference type="ARBA" id="ARBA00033188"/>
    </source>
</evidence>
<evidence type="ECO:0000256" key="10">
    <source>
        <dbReference type="ARBA" id="ARBA00035637"/>
    </source>
</evidence>
<organism evidence="14 15">
    <name type="scientific">Yersinia phage fHe-Yen9-01</name>
    <dbReference type="NCBI Taxonomy" id="1965363"/>
    <lineage>
        <taxon>Viruses</taxon>
        <taxon>Duplodnaviria</taxon>
        <taxon>Heunggongvirae</taxon>
        <taxon>Uroviricota</taxon>
        <taxon>Caudoviricetes</taxon>
        <taxon>Pantevenvirales</taxon>
        <taxon>Straboviridae</taxon>
        <taxon>Tevenvirinae</taxon>
        <taxon>Tegunavirus</taxon>
        <taxon>Tegunavirus fheyen901</taxon>
    </lineage>
</organism>
<dbReference type="PROSITE" id="PS51688">
    <property type="entry name" value="ICA"/>
    <property type="match status" value="1"/>
</dbReference>
<keyword evidence="3" id="KW-1230">Viral tail fiber protein</keyword>
<dbReference type="Proteomes" id="UP000222840">
    <property type="component" value="Segment"/>
</dbReference>
<keyword evidence="5" id="KW-1161">Viral attachment to host cell</keyword>
<accession>A0A1V0DY07</accession>
<evidence type="ECO:0000256" key="12">
    <source>
        <dbReference type="ARBA" id="ARBA00035705"/>
    </source>
</evidence>
<evidence type="ECO:0000256" key="6">
    <source>
        <dbReference type="ARBA" id="ARBA00022844"/>
    </source>
</evidence>
<evidence type="ECO:0000256" key="3">
    <source>
        <dbReference type="ARBA" id="ARBA00022672"/>
    </source>
</evidence>
<keyword evidence="7" id="KW-1160">Virus entry into host cell</keyword>
<evidence type="ECO:0000256" key="4">
    <source>
        <dbReference type="ARBA" id="ARBA00022732"/>
    </source>
</evidence>
<dbReference type="GO" id="GO:0046718">
    <property type="term" value="P:symbiont entry into host cell"/>
    <property type="evidence" value="ECO:0007669"/>
    <property type="project" value="UniProtKB-KW"/>
</dbReference>
<comment type="subcellular location">
    <subcellularLocation>
        <location evidence="1">Virion</location>
    </subcellularLocation>
</comment>
<gene>
    <name evidence="14" type="ORF">fHeYen901_269</name>
</gene>
<keyword evidence="2" id="KW-0945">Host-virus interaction</keyword>
<name>A0A1V0DY07_9CAUD</name>
<keyword evidence="15" id="KW-1185">Reference proteome</keyword>
<evidence type="ECO:0000256" key="2">
    <source>
        <dbReference type="ARBA" id="ARBA00022581"/>
    </source>
</evidence>
<protein>
    <recommendedName>
        <fullName evidence="12">Long tail fiber protein Gp37</fullName>
    </recommendedName>
    <alternativeName>
        <fullName evidence="8">Receptor-recognizing protein</fullName>
    </alternativeName>
</protein>
<dbReference type="Pfam" id="PF13884">
    <property type="entry name" value="Peptidase_S74"/>
    <property type="match status" value="1"/>
</dbReference>
<reference evidence="14 15" key="1">
    <citation type="submission" date="2017-02" db="EMBL/GenBank/DDBJ databases">
        <title>Characterization and complete genome sequence of Yersinia bacteriophage, fHe-Yen9-01.</title>
        <authorList>
            <person name="Jun J.W."/>
            <person name="Wicklund A."/>
            <person name="Skurnik M."/>
        </authorList>
    </citation>
    <scope>NUCLEOTIDE SEQUENCE [LARGE SCALE GENOMIC DNA]</scope>
</reference>
<evidence type="ECO:0000256" key="1">
    <source>
        <dbReference type="ARBA" id="ARBA00004328"/>
    </source>
</evidence>
<comment type="similarity">
    <text evidence="10">Belongs to the S16-like long tail fiber protein Gp37 family.</text>
</comment>
<evidence type="ECO:0000259" key="13">
    <source>
        <dbReference type="PROSITE" id="PS51688"/>
    </source>
</evidence>
<sequence>MADLTRIQFKRSKTANKVPAFADIAEGELAINLTDKRIFSNDGTSIIELGFSKGGTVDGDIIAKNITAVNTIEVKNIQGAAKSLKLTNTKTLTENVYVRAFENATYNGIELGAENLPSTTLQLQLPKSGAAGTLVINGAVNLVNNTISNVGVLDTSTTIDGAAVVIRGNTGIARTIEGRLDNTTSWTIGKASKTDNIFSLRYYGSIPGALNTQLLMDGITTRITGTPLNVDSSIAAGFVGSSSLGSGSIALISANSGIVGTADGIGITVDQKSFLKTSLASLSINASYPIVVNYPSVNKAQVSLFSGPGLVSDLGINIGTDVAPSYSHYLRGTGRVDIESSLGLYVKNNSITAADIQITPKITSMITNATPTRSIWMRGRSDLNATIWQTSVLGNTYKIGGGVAEDAPGLTVDSSGMVNTNRLQLNGTVGNTITIPTMTNGNAVNGLATPAALYLPATESQQTIGVKWTIPGERNVCALGVYPRPVVGNTDLFQISMANACFRFDSTGSLIALGGADYSNNNLWRLMPDGRASFIDVEIRSDIRHKSNINSIENALEKVQSLDGLEYDLLLGDGSLSRSAGVSAQDVEKILPQLVSEDEAGRKNLKYNGLIGLLVNAVKELKAEVDELKSR</sequence>
<dbReference type="InterPro" id="IPR030392">
    <property type="entry name" value="S74_ICA"/>
</dbReference>